<dbReference type="Proteomes" id="UP000776700">
    <property type="component" value="Unassembled WGS sequence"/>
</dbReference>
<dbReference type="PRINTS" id="PR00598">
    <property type="entry name" value="HTHMARR"/>
</dbReference>
<dbReference type="InterPro" id="IPR036390">
    <property type="entry name" value="WH_DNA-bd_sf"/>
</dbReference>
<evidence type="ECO:0000313" key="3">
    <source>
        <dbReference type="Proteomes" id="UP000776700"/>
    </source>
</evidence>
<name>A0A921SYZ1_9FIRM</name>
<dbReference type="CDD" id="cd00090">
    <property type="entry name" value="HTH_ARSR"/>
    <property type="match status" value="1"/>
</dbReference>
<dbReference type="PANTHER" id="PTHR33164:SF106">
    <property type="entry name" value="TRANSCRIPTIONAL REGULATORY PROTEIN"/>
    <property type="match status" value="1"/>
</dbReference>
<organism evidence="2 3">
    <name type="scientific">Romboutsia timonensis</name>
    <dbReference type="NCBI Taxonomy" id="1776391"/>
    <lineage>
        <taxon>Bacteria</taxon>
        <taxon>Bacillati</taxon>
        <taxon>Bacillota</taxon>
        <taxon>Clostridia</taxon>
        <taxon>Peptostreptococcales</taxon>
        <taxon>Peptostreptococcaceae</taxon>
        <taxon>Romboutsia</taxon>
    </lineage>
</organism>
<dbReference type="Gene3D" id="1.10.10.10">
    <property type="entry name" value="Winged helix-like DNA-binding domain superfamily/Winged helix DNA-binding domain"/>
    <property type="match status" value="1"/>
</dbReference>
<dbReference type="EMBL" id="DYUB01000114">
    <property type="protein sequence ID" value="HJG96143.1"/>
    <property type="molecule type" value="Genomic_DNA"/>
</dbReference>
<gene>
    <name evidence="2" type="ORF">K8V90_03460</name>
</gene>
<reference evidence="2" key="1">
    <citation type="journal article" date="2021" name="PeerJ">
        <title>Extensive microbial diversity within the chicken gut microbiome revealed by metagenomics and culture.</title>
        <authorList>
            <person name="Gilroy R."/>
            <person name="Ravi A."/>
            <person name="Getino M."/>
            <person name="Pursley I."/>
            <person name="Horton D.L."/>
            <person name="Alikhan N.F."/>
            <person name="Baker D."/>
            <person name="Gharbi K."/>
            <person name="Hall N."/>
            <person name="Watson M."/>
            <person name="Adriaenssens E.M."/>
            <person name="Foster-Nyarko E."/>
            <person name="Jarju S."/>
            <person name="Secka A."/>
            <person name="Antonio M."/>
            <person name="Oren A."/>
            <person name="Chaudhuri R.R."/>
            <person name="La Ragione R."/>
            <person name="Hildebrand F."/>
            <person name="Pallen M.J."/>
        </authorList>
    </citation>
    <scope>NUCLEOTIDE SEQUENCE</scope>
    <source>
        <strain evidence="2">1277</strain>
    </source>
</reference>
<comment type="caution">
    <text evidence="2">The sequence shown here is derived from an EMBL/GenBank/DDBJ whole genome shotgun (WGS) entry which is preliminary data.</text>
</comment>
<evidence type="ECO:0000313" key="2">
    <source>
        <dbReference type="EMBL" id="HJG96143.1"/>
    </source>
</evidence>
<feature type="domain" description="HTH marR-type" evidence="1">
    <location>
        <begin position="13"/>
        <end position="145"/>
    </location>
</feature>
<dbReference type="GO" id="GO:0003700">
    <property type="term" value="F:DNA-binding transcription factor activity"/>
    <property type="evidence" value="ECO:0007669"/>
    <property type="project" value="InterPro"/>
</dbReference>
<dbReference type="InterPro" id="IPR011991">
    <property type="entry name" value="ArsR-like_HTH"/>
</dbReference>
<protein>
    <submittedName>
        <fullName evidence="2">MarR family transcriptional regulator</fullName>
    </submittedName>
</protein>
<dbReference type="PANTHER" id="PTHR33164">
    <property type="entry name" value="TRANSCRIPTIONAL REGULATOR, MARR FAMILY"/>
    <property type="match status" value="1"/>
</dbReference>
<dbReference type="GO" id="GO:0006950">
    <property type="term" value="P:response to stress"/>
    <property type="evidence" value="ECO:0007669"/>
    <property type="project" value="TreeGrafter"/>
</dbReference>
<dbReference type="InterPro" id="IPR039422">
    <property type="entry name" value="MarR/SlyA-like"/>
</dbReference>
<proteinExistence type="predicted"/>
<dbReference type="InterPro" id="IPR036388">
    <property type="entry name" value="WH-like_DNA-bd_sf"/>
</dbReference>
<evidence type="ECO:0000259" key="1">
    <source>
        <dbReference type="PROSITE" id="PS50995"/>
    </source>
</evidence>
<reference evidence="2" key="2">
    <citation type="submission" date="2021-09" db="EMBL/GenBank/DDBJ databases">
        <authorList>
            <person name="Gilroy R."/>
        </authorList>
    </citation>
    <scope>NUCLEOTIDE SEQUENCE</scope>
    <source>
        <strain evidence="2">1277</strain>
    </source>
</reference>
<dbReference type="Pfam" id="PF01047">
    <property type="entry name" value="MarR"/>
    <property type="match status" value="1"/>
</dbReference>
<dbReference type="AlphaFoldDB" id="A0A921SYZ1"/>
<dbReference type="InterPro" id="IPR000835">
    <property type="entry name" value="HTH_MarR-typ"/>
</dbReference>
<dbReference type="SUPFAM" id="SSF46785">
    <property type="entry name" value="Winged helix' DNA-binding domain"/>
    <property type="match status" value="1"/>
</dbReference>
<accession>A0A921SYZ1</accession>
<dbReference type="PROSITE" id="PS50995">
    <property type="entry name" value="HTH_MARR_2"/>
    <property type="match status" value="1"/>
</dbReference>
<dbReference type="SMART" id="SM00347">
    <property type="entry name" value="HTH_MARR"/>
    <property type="match status" value="1"/>
</dbReference>
<sequence length="162" mass="18541">MKENNKDEITNSDEELVSLVRGLGTRIVLYQQRVSELLKVYSHDFTSIDLLRETGPITAGELANKVGLTTGSVTSLVDRLEKVGYVRRERHPEDRRKVIIVPQYEQKVEVQEVFSDLNKNLLGLSSNYNEQELETIKSFLGGFTELLETQIQNSKEEKEVKK</sequence>